<accession>A0A8T3BC08</accession>
<dbReference type="SMR" id="A0A8T3BC08"/>
<dbReference type="PROSITE" id="PS50891">
    <property type="entry name" value="LOB"/>
    <property type="match status" value="1"/>
</dbReference>
<proteinExistence type="inferred from homology"/>
<feature type="domain" description="LOB" evidence="2">
    <location>
        <begin position="23"/>
        <end position="124"/>
    </location>
</feature>
<comment type="similarity">
    <text evidence="1">Belongs to the LOB domain-containing protein family.</text>
</comment>
<dbReference type="EMBL" id="JAGYWB010000009">
    <property type="protein sequence ID" value="KAI0509954.1"/>
    <property type="molecule type" value="Genomic_DNA"/>
</dbReference>
<comment type="caution">
    <text evidence="3">The sequence shown here is derived from an EMBL/GenBank/DDBJ whole genome shotgun (WGS) entry which is preliminary data.</text>
</comment>
<dbReference type="AlphaFoldDB" id="A0A8T3BC08"/>
<evidence type="ECO:0000256" key="1">
    <source>
        <dbReference type="ARBA" id="ARBA00005474"/>
    </source>
</evidence>
<organism evidence="3 4">
    <name type="scientific">Dendrobium nobile</name>
    <name type="common">Orchid</name>
    <dbReference type="NCBI Taxonomy" id="94219"/>
    <lineage>
        <taxon>Eukaryota</taxon>
        <taxon>Viridiplantae</taxon>
        <taxon>Streptophyta</taxon>
        <taxon>Embryophyta</taxon>
        <taxon>Tracheophyta</taxon>
        <taxon>Spermatophyta</taxon>
        <taxon>Magnoliopsida</taxon>
        <taxon>Liliopsida</taxon>
        <taxon>Asparagales</taxon>
        <taxon>Orchidaceae</taxon>
        <taxon>Epidendroideae</taxon>
        <taxon>Malaxideae</taxon>
        <taxon>Dendrobiinae</taxon>
        <taxon>Dendrobium</taxon>
    </lineage>
</organism>
<reference evidence="3" key="1">
    <citation type="journal article" date="2022" name="Front. Genet.">
        <title>Chromosome-Scale Assembly of the Dendrobium nobile Genome Provides Insights Into the Molecular Mechanism of the Biosynthesis of the Medicinal Active Ingredient of Dendrobium.</title>
        <authorList>
            <person name="Xu Q."/>
            <person name="Niu S.-C."/>
            <person name="Li K.-L."/>
            <person name="Zheng P.-J."/>
            <person name="Zhang X.-J."/>
            <person name="Jia Y."/>
            <person name="Liu Y."/>
            <person name="Niu Y.-X."/>
            <person name="Yu L.-H."/>
            <person name="Chen D.-F."/>
            <person name="Zhang G.-Q."/>
        </authorList>
    </citation>
    <scope>NUCLEOTIDE SEQUENCE</scope>
    <source>
        <tissue evidence="3">Leaf</tissue>
    </source>
</reference>
<name>A0A8T3BC08_DENNO</name>
<evidence type="ECO:0000259" key="2">
    <source>
        <dbReference type="PROSITE" id="PS50891"/>
    </source>
</evidence>
<gene>
    <name evidence="3" type="ORF">KFK09_010554</name>
</gene>
<dbReference type="PANTHER" id="PTHR31301">
    <property type="entry name" value="LOB DOMAIN-CONTAINING PROTEIN 4-RELATED"/>
    <property type="match status" value="1"/>
</dbReference>
<evidence type="ECO:0000313" key="3">
    <source>
        <dbReference type="EMBL" id="KAI0509954.1"/>
    </source>
</evidence>
<evidence type="ECO:0000313" key="4">
    <source>
        <dbReference type="Proteomes" id="UP000829196"/>
    </source>
</evidence>
<protein>
    <recommendedName>
        <fullName evidence="2">LOB domain-containing protein</fullName>
    </recommendedName>
</protein>
<dbReference type="Proteomes" id="UP000829196">
    <property type="component" value="Unassembled WGS sequence"/>
</dbReference>
<dbReference type="InterPro" id="IPR004883">
    <property type="entry name" value="LOB"/>
</dbReference>
<keyword evidence="4" id="KW-1185">Reference proteome</keyword>
<dbReference type="PANTHER" id="PTHR31301:SF153">
    <property type="entry name" value="LOB DOMAIN-CONTAINING PROTEIN 26"/>
    <property type="match status" value="1"/>
</dbReference>
<dbReference type="OrthoDB" id="684652at2759"/>
<dbReference type="Pfam" id="PF03195">
    <property type="entry name" value="LOB"/>
    <property type="match status" value="1"/>
</dbReference>
<sequence>MSGGSFSSTNTYFKSSISINGGRRCAACKFLRRRCSEDCILAPYFHHSQPDRFAFVHKIFGASNVARMLQQLPVHERAQAADAIATEAHWRVQNPIYGCTEIIARLQNQITTAQNELAVIQARITIHKAHMQPRDQAQGNYDVVATRERAHSYLKDNDLLLPELSNLPLDFC</sequence>